<evidence type="ECO:0000313" key="4">
    <source>
        <dbReference type="EMBL" id="CAE7201033.1"/>
    </source>
</evidence>
<evidence type="ECO:0000313" key="5">
    <source>
        <dbReference type="Proteomes" id="UP000472372"/>
    </source>
</evidence>
<keyword evidence="2" id="KW-0812">Transmembrane</keyword>
<feature type="compositionally biased region" description="Low complexity" evidence="1">
    <location>
        <begin position="262"/>
        <end position="277"/>
    </location>
</feature>
<keyword evidence="2" id="KW-0472">Membrane</keyword>
<feature type="signal peptide" evidence="3">
    <location>
        <begin position="1"/>
        <end position="20"/>
    </location>
</feature>
<feature type="chain" id="PRO_5043366413" evidence="3">
    <location>
        <begin position="21"/>
        <end position="371"/>
    </location>
</feature>
<feature type="compositionally biased region" description="Low complexity" evidence="1">
    <location>
        <begin position="238"/>
        <end position="255"/>
    </location>
</feature>
<keyword evidence="3" id="KW-0732">Signal</keyword>
<evidence type="ECO:0000256" key="3">
    <source>
        <dbReference type="SAM" id="SignalP"/>
    </source>
</evidence>
<feature type="region of interest" description="Disordered" evidence="1">
    <location>
        <begin position="172"/>
        <end position="205"/>
    </location>
</feature>
<evidence type="ECO:0000256" key="1">
    <source>
        <dbReference type="SAM" id="MobiDB-lite"/>
    </source>
</evidence>
<feature type="compositionally biased region" description="Low complexity" evidence="1">
    <location>
        <begin position="343"/>
        <end position="353"/>
    </location>
</feature>
<feature type="region of interest" description="Disordered" evidence="1">
    <location>
        <begin position="238"/>
        <end position="371"/>
    </location>
</feature>
<evidence type="ECO:0000256" key="2">
    <source>
        <dbReference type="SAM" id="Phobius"/>
    </source>
</evidence>
<dbReference type="AlphaFoldDB" id="A0A6S6W947"/>
<accession>A0A6S6W947</accession>
<proteinExistence type="predicted"/>
<feature type="compositionally biased region" description="Polar residues" evidence="1">
    <location>
        <begin position="172"/>
        <end position="181"/>
    </location>
</feature>
<sequence length="371" mass="39743">MVYTTLSPLLFAFLIQDAVAATITSTATTTPAPVVKRAVTTIGYVSIGKLAGTTQWDTITANDQNQVIATSGDLYKICNPTSVCEFFSCSKEYAVFATTSIYCGGASKTCSYWELATDINDQRPLTNYWCDDKTETGGVIYMTTPEDGASTRPSTRISTNNAASVSFTRITSAPGSTQTSMDPVDVLPPSASTKTNKKKKSTPVGAIAGGVVGGIVLLGAIIFAIVFLLRRKKRNQANNNTNTAPQLQQQPQTQQHPPPAPVQYYQEQKPAPQQPVQQMPPPQQQHTHYDPNAPQAPQFYDPNAHASYATTPQQGGYAISPPEKTPAASNPVQMNPYYADNGPVSPVPQYSPAASPPPLPANVNELPTGRM</sequence>
<feature type="transmembrane region" description="Helical" evidence="2">
    <location>
        <begin position="204"/>
        <end position="229"/>
    </location>
</feature>
<dbReference type="EMBL" id="HG992984">
    <property type="protein sequence ID" value="CAE7201033.1"/>
    <property type="molecule type" value="Genomic_DNA"/>
</dbReference>
<gene>
    <name evidence="4" type="ORF">PTTW11_08771</name>
</gene>
<name>A0A6S6W947_9PLEO</name>
<organism evidence="4 5">
    <name type="scientific">Pyrenophora teres f. teres</name>
    <dbReference type="NCBI Taxonomy" id="97479"/>
    <lineage>
        <taxon>Eukaryota</taxon>
        <taxon>Fungi</taxon>
        <taxon>Dikarya</taxon>
        <taxon>Ascomycota</taxon>
        <taxon>Pezizomycotina</taxon>
        <taxon>Dothideomycetes</taxon>
        <taxon>Pleosporomycetidae</taxon>
        <taxon>Pleosporales</taxon>
        <taxon>Pleosporineae</taxon>
        <taxon>Pleosporaceae</taxon>
        <taxon>Pyrenophora</taxon>
    </lineage>
</organism>
<keyword evidence="2" id="KW-1133">Transmembrane helix</keyword>
<protein>
    <submittedName>
        <fullName evidence="4">PAT1 multi-domain protein</fullName>
    </submittedName>
</protein>
<reference evidence="4" key="1">
    <citation type="submission" date="2021-02" db="EMBL/GenBank/DDBJ databases">
        <authorList>
            <person name="Syme A R."/>
            <person name="Syme A R."/>
            <person name="Moolhuijzen P."/>
        </authorList>
    </citation>
    <scope>NUCLEOTIDE SEQUENCE</scope>
    <source>
        <strain evidence="4">W1-1</strain>
    </source>
</reference>
<dbReference type="Proteomes" id="UP000472372">
    <property type="component" value="Chromosome 8"/>
</dbReference>